<keyword evidence="5" id="KW-1185">Reference proteome</keyword>
<evidence type="ECO:0000256" key="1">
    <source>
        <dbReference type="PROSITE-ProRule" id="PRU00175"/>
    </source>
</evidence>
<dbReference type="GO" id="GO:0005737">
    <property type="term" value="C:cytoplasm"/>
    <property type="evidence" value="ECO:0007669"/>
    <property type="project" value="TreeGrafter"/>
</dbReference>
<proteinExistence type="predicted"/>
<dbReference type="AlphaFoldDB" id="C5KBA1"/>
<dbReference type="Proteomes" id="UP000007800">
    <property type="component" value="Unassembled WGS sequence"/>
</dbReference>
<dbReference type="GeneID" id="9049233"/>
<feature type="domain" description="RING-type" evidence="3">
    <location>
        <begin position="60"/>
        <end position="99"/>
    </location>
</feature>
<dbReference type="PANTHER" id="PTHR22996">
    <property type="entry name" value="MAHOGUNIN"/>
    <property type="match status" value="1"/>
</dbReference>
<dbReference type="Gene3D" id="3.30.40.10">
    <property type="entry name" value="Zinc/RING finger domain, C3HC4 (zinc finger)"/>
    <property type="match status" value="1"/>
</dbReference>
<dbReference type="GO" id="GO:0016567">
    <property type="term" value="P:protein ubiquitination"/>
    <property type="evidence" value="ECO:0007669"/>
    <property type="project" value="TreeGrafter"/>
</dbReference>
<gene>
    <name evidence="4" type="ORF">Pmar_PMAR005338</name>
</gene>
<organism evidence="5">
    <name type="scientific">Perkinsus marinus (strain ATCC 50983 / TXsc)</name>
    <dbReference type="NCBI Taxonomy" id="423536"/>
    <lineage>
        <taxon>Eukaryota</taxon>
        <taxon>Sar</taxon>
        <taxon>Alveolata</taxon>
        <taxon>Perkinsozoa</taxon>
        <taxon>Perkinsea</taxon>
        <taxon>Perkinsida</taxon>
        <taxon>Perkinsidae</taxon>
        <taxon>Perkinsus</taxon>
    </lineage>
</organism>
<name>C5KBA1_PERM5</name>
<dbReference type="InParanoid" id="C5KBA1"/>
<keyword evidence="1" id="KW-0479">Metal-binding</keyword>
<evidence type="ECO:0000313" key="5">
    <source>
        <dbReference type="Proteomes" id="UP000007800"/>
    </source>
</evidence>
<dbReference type="GO" id="GO:0061630">
    <property type="term" value="F:ubiquitin protein ligase activity"/>
    <property type="evidence" value="ECO:0007669"/>
    <property type="project" value="UniProtKB-EC"/>
</dbReference>
<dbReference type="InterPro" id="IPR001841">
    <property type="entry name" value="Znf_RING"/>
</dbReference>
<keyword evidence="1" id="KW-0862">Zinc</keyword>
<accession>C5KBA1</accession>
<dbReference type="InterPro" id="IPR013083">
    <property type="entry name" value="Znf_RING/FYVE/PHD"/>
</dbReference>
<sequence length="226" mass="23777">MKTKVFGGVPAAGDDGVQDDIESGGRGLSDDAQRPTINIHRGFTKAVDAGQIQIPDANLCEICFDDEARVVLLPCGHGGLCEGCAKDIISATGNCYLCRQPVKLVAIVGRKEPSKQRTTSTASRLGREISDLSTDNYFAQVVGPDQLHHLESRAVADRQRSVSASAHQEGAQLGTPAVAQPQRISSVVEGSAPSAGEGPTTGLDVGEALEAHTRPEQQQQPSDRSP</sequence>
<reference evidence="4 5" key="1">
    <citation type="submission" date="2008-07" db="EMBL/GenBank/DDBJ databases">
        <authorList>
            <person name="El-Sayed N."/>
            <person name="Caler E."/>
            <person name="Inman J."/>
            <person name="Amedeo P."/>
            <person name="Hass B."/>
            <person name="Wortman J."/>
        </authorList>
    </citation>
    <scope>NUCLEOTIDE SEQUENCE [LARGE SCALE GENOMIC DNA]</scope>
    <source>
        <strain evidence="5">ATCC 50983 / TXsc</strain>
    </source>
</reference>
<feature type="compositionally biased region" description="Polar residues" evidence="2">
    <location>
        <begin position="216"/>
        <end position="226"/>
    </location>
</feature>
<feature type="region of interest" description="Disordered" evidence="2">
    <location>
        <begin position="1"/>
        <end position="33"/>
    </location>
</feature>
<keyword evidence="1" id="KW-0863">Zinc-finger</keyword>
<evidence type="ECO:0000313" key="4">
    <source>
        <dbReference type="EMBL" id="EER18427.1"/>
    </source>
</evidence>
<dbReference type="GO" id="GO:0008270">
    <property type="term" value="F:zinc ion binding"/>
    <property type="evidence" value="ECO:0007669"/>
    <property type="project" value="UniProtKB-KW"/>
</dbReference>
<dbReference type="SMART" id="SM00184">
    <property type="entry name" value="RING"/>
    <property type="match status" value="1"/>
</dbReference>
<dbReference type="Pfam" id="PF13920">
    <property type="entry name" value="zf-C3HC4_3"/>
    <property type="match status" value="1"/>
</dbReference>
<dbReference type="RefSeq" id="XP_002786631.1">
    <property type="nucleotide sequence ID" value="XM_002786585.1"/>
</dbReference>
<protein>
    <recommendedName>
        <fullName evidence="3">RING-type domain-containing protein</fullName>
    </recommendedName>
</protein>
<dbReference type="PANTHER" id="PTHR22996:SF0">
    <property type="entry name" value="RE60872P-RELATED"/>
    <property type="match status" value="1"/>
</dbReference>
<dbReference type="OrthoDB" id="3045089at2759"/>
<dbReference type="EMBL" id="GG671811">
    <property type="protein sequence ID" value="EER18427.1"/>
    <property type="molecule type" value="Genomic_DNA"/>
</dbReference>
<dbReference type="PROSITE" id="PS50089">
    <property type="entry name" value="ZF_RING_2"/>
    <property type="match status" value="1"/>
</dbReference>
<evidence type="ECO:0000259" key="3">
    <source>
        <dbReference type="PROSITE" id="PS50089"/>
    </source>
</evidence>
<dbReference type="SUPFAM" id="SSF57850">
    <property type="entry name" value="RING/U-box"/>
    <property type="match status" value="1"/>
</dbReference>
<evidence type="ECO:0000256" key="2">
    <source>
        <dbReference type="SAM" id="MobiDB-lite"/>
    </source>
</evidence>
<feature type="region of interest" description="Disordered" evidence="2">
    <location>
        <begin position="156"/>
        <end position="226"/>
    </location>
</feature>
<dbReference type="InterPro" id="IPR045194">
    <property type="entry name" value="MGRN1/RNF157-like"/>
</dbReference>